<comment type="subcellular location">
    <subcellularLocation>
        <location evidence="1">Endoplasmic reticulum membrane</location>
        <topology evidence="1">Multi-pass membrane protein</topology>
    </subcellularLocation>
</comment>
<evidence type="ECO:0000256" key="6">
    <source>
        <dbReference type="ARBA" id="ARBA00022824"/>
    </source>
</evidence>
<name>F2U6U7_SALR5</name>
<evidence type="ECO:0000256" key="8">
    <source>
        <dbReference type="ARBA" id="ARBA00023002"/>
    </source>
</evidence>
<evidence type="ECO:0000256" key="3">
    <source>
        <dbReference type="ARBA" id="ARBA00012278"/>
    </source>
</evidence>
<dbReference type="RefSeq" id="XP_004995083.1">
    <property type="nucleotide sequence ID" value="XM_004995026.1"/>
</dbReference>
<feature type="chain" id="PRO_5003290781" description="vitamin-K-epoxide reductase (warfarin-sensitive)" evidence="13">
    <location>
        <begin position="20"/>
        <end position="162"/>
    </location>
</feature>
<evidence type="ECO:0000256" key="10">
    <source>
        <dbReference type="ARBA" id="ARBA00023157"/>
    </source>
</evidence>
<dbReference type="PANTHER" id="PTHR14519:SF5">
    <property type="entry name" value="VITAMIN K EPOXIDE REDUCTASE COMPLEX SUBUNIT 1-LIKE PROTEIN 1"/>
    <property type="match status" value="1"/>
</dbReference>
<dbReference type="eggNOG" id="ENOG502S4E7">
    <property type="taxonomic scope" value="Eukaryota"/>
</dbReference>
<keyword evidence="16" id="KW-1185">Reference proteome</keyword>
<evidence type="ECO:0000313" key="15">
    <source>
        <dbReference type="EMBL" id="EGD83579.1"/>
    </source>
</evidence>
<evidence type="ECO:0000256" key="1">
    <source>
        <dbReference type="ARBA" id="ARBA00004477"/>
    </source>
</evidence>
<keyword evidence="8" id="KW-0560">Oxidoreductase</keyword>
<comment type="similarity">
    <text evidence="2">Belongs to the VKOR family.</text>
</comment>
<keyword evidence="6" id="KW-0256">Endoplasmic reticulum</keyword>
<evidence type="ECO:0000256" key="4">
    <source>
        <dbReference type="ARBA" id="ARBA00022692"/>
    </source>
</evidence>
<dbReference type="Pfam" id="PF07884">
    <property type="entry name" value="VKOR"/>
    <property type="match status" value="1"/>
</dbReference>
<organism evidence="16">
    <name type="scientific">Salpingoeca rosetta (strain ATCC 50818 / BSB-021)</name>
    <dbReference type="NCBI Taxonomy" id="946362"/>
    <lineage>
        <taxon>Eukaryota</taxon>
        <taxon>Choanoflagellata</taxon>
        <taxon>Craspedida</taxon>
        <taxon>Salpingoecidae</taxon>
        <taxon>Salpingoeca</taxon>
    </lineage>
</organism>
<dbReference type="EC" id="1.17.4.4" evidence="3"/>
<dbReference type="InterPro" id="IPR038354">
    <property type="entry name" value="VKOR_sf"/>
</dbReference>
<dbReference type="GeneID" id="16075663"/>
<keyword evidence="13" id="KW-0732">Signal</keyword>
<keyword evidence="11" id="KW-0676">Redox-active center</keyword>
<dbReference type="FunCoup" id="F2U6U7">
    <property type="interactions" value="381"/>
</dbReference>
<dbReference type="OrthoDB" id="17010at2759"/>
<proteinExistence type="inferred from homology"/>
<reference evidence="15" key="1">
    <citation type="submission" date="2009-08" db="EMBL/GenBank/DDBJ databases">
        <title>Annotation of Salpingoeca rosetta.</title>
        <authorList>
            <consortium name="The Broad Institute Genome Sequencing Platform"/>
            <person name="Russ C."/>
            <person name="Cuomo C."/>
            <person name="Burger G."/>
            <person name="Gray M.W."/>
            <person name="Holland P.W.H."/>
            <person name="King N."/>
            <person name="Lang F.B.F."/>
            <person name="Roger A.J."/>
            <person name="Ruiz-Trillo I."/>
            <person name="Young S.K."/>
            <person name="Zeng Q."/>
            <person name="Gargeya S."/>
            <person name="Alvarado L."/>
            <person name="Berlin A."/>
            <person name="Chapman S.B."/>
            <person name="Chen Z."/>
            <person name="Freedman E."/>
            <person name="Gellesch M."/>
            <person name="Goldberg J."/>
            <person name="Griggs A."/>
            <person name="Gujja S."/>
            <person name="Heilman E."/>
            <person name="Heiman D."/>
            <person name="Howarth C."/>
            <person name="Mehta T."/>
            <person name="Neiman D."/>
            <person name="Pearson M."/>
            <person name="Roberts A."/>
            <person name="Saif S."/>
            <person name="Shea T."/>
            <person name="Shenoy N."/>
            <person name="Sisk P."/>
            <person name="Stolte C."/>
            <person name="Sykes S."/>
            <person name="White J."/>
            <person name="Yandava C."/>
            <person name="Haas B."/>
            <person name="Nusbaum C."/>
            <person name="Birren B."/>
        </authorList>
    </citation>
    <scope>NUCLEOTIDE SEQUENCE [LARGE SCALE GENOMIC DNA]</scope>
    <source>
        <strain evidence="15">ATCC 50818</strain>
    </source>
</reference>
<dbReference type="InterPro" id="IPR042406">
    <property type="entry name" value="VKORC1/VKORC1L1"/>
</dbReference>
<gene>
    <name evidence="15" type="ORF">PTSG_04186</name>
</gene>
<feature type="transmembrane region" description="Helical" evidence="12">
    <location>
        <begin position="75"/>
        <end position="92"/>
    </location>
</feature>
<keyword evidence="4 12" id="KW-0812">Transmembrane</keyword>
<keyword evidence="7 12" id="KW-1133">Transmembrane helix</keyword>
<keyword evidence="10" id="KW-1015">Disulfide bond</keyword>
<dbReference type="GO" id="GO:0005789">
    <property type="term" value="C:endoplasmic reticulum membrane"/>
    <property type="evidence" value="ECO:0007669"/>
    <property type="project" value="UniProtKB-SubCell"/>
</dbReference>
<dbReference type="GO" id="GO:0042373">
    <property type="term" value="P:vitamin K metabolic process"/>
    <property type="evidence" value="ECO:0007669"/>
    <property type="project" value="InterPro"/>
</dbReference>
<feature type="domain" description="Vitamin K epoxide reductase" evidence="14">
    <location>
        <begin position="1"/>
        <end position="148"/>
    </location>
</feature>
<evidence type="ECO:0000256" key="11">
    <source>
        <dbReference type="ARBA" id="ARBA00023284"/>
    </source>
</evidence>
<dbReference type="InParanoid" id="F2U6U7"/>
<accession>F2U6U7</accession>
<dbReference type="KEGG" id="sre:PTSG_04186"/>
<evidence type="ECO:0000256" key="13">
    <source>
        <dbReference type="SAM" id="SignalP"/>
    </source>
</evidence>
<dbReference type="GO" id="GO:0047057">
    <property type="term" value="F:vitamin-K-epoxide reductase (warfarin-sensitive) activity"/>
    <property type="evidence" value="ECO:0007669"/>
    <property type="project" value="UniProtKB-EC"/>
</dbReference>
<dbReference type="PANTHER" id="PTHR14519">
    <property type="entry name" value="VITAMIN K EPOXIDE REDUCTASE COMPLEX, SUBUNIT 1"/>
    <property type="match status" value="1"/>
</dbReference>
<dbReference type="EMBL" id="GL832963">
    <property type="protein sequence ID" value="EGD83579.1"/>
    <property type="molecule type" value="Genomic_DNA"/>
</dbReference>
<dbReference type="CDD" id="cd12917">
    <property type="entry name" value="VKOR_euk"/>
    <property type="match status" value="1"/>
</dbReference>
<evidence type="ECO:0000256" key="2">
    <source>
        <dbReference type="ARBA" id="ARBA00006214"/>
    </source>
</evidence>
<dbReference type="InterPro" id="IPR012932">
    <property type="entry name" value="VKOR"/>
</dbReference>
<dbReference type="Proteomes" id="UP000007799">
    <property type="component" value="Unassembled WGS sequence"/>
</dbReference>
<dbReference type="AlphaFoldDB" id="F2U6U7"/>
<feature type="signal peptide" evidence="13">
    <location>
        <begin position="1"/>
        <end position="19"/>
    </location>
</feature>
<dbReference type="OMA" id="YVINFAL"/>
<evidence type="ECO:0000256" key="9">
    <source>
        <dbReference type="ARBA" id="ARBA00023136"/>
    </source>
</evidence>
<dbReference type="GO" id="GO:0048038">
    <property type="term" value="F:quinone binding"/>
    <property type="evidence" value="ECO:0007669"/>
    <property type="project" value="UniProtKB-KW"/>
</dbReference>
<dbReference type="Gene3D" id="1.20.1440.130">
    <property type="entry name" value="VKOR domain"/>
    <property type="match status" value="1"/>
</dbReference>
<evidence type="ECO:0000256" key="7">
    <source>
        <dbReference type="ARBA" id="ARBA00022989"/>
    </source>
</evidence>
<keyword evidence="9 12" id="KW-0472">Membrane</keyword>
<sequence length="162" mass="17739">MSLLVILTALAGVGVCAFALYVEHEATTHEDYKAPCDISEHMSCTRVFTSQWGRGYGIIAPLLGEDSPLNMPNPYYGILFYVALLVKELVLPRSRVLDLMCFAATLVAVGMCAYLAYILAFVLEDFCAVCVSSYVINAALLFLLWPSSSPASPSTKKNKKRD</sequence>
<evidence type="ECO:0000256" key="5">
    <source>
        <dbReference type="ARBA" id="ARBA00022719"/>
    </source>
</evidence>
<evidence type="ECO:0000259" key="14">
    <source>
        <dbReference type="SMART" id="SM00756"/>
    </source>
</evidence>
<evidence type="ECO:0000313" key="16">
    <source>
        <dbReference type="Proteomes" id="UP000007799"/>
    </source>
</evidence>
<dbReference type="SMART" id="SM00756">
    <property type="entry name" value="VKc"/>
    <property type="match status" value="1"/>
</dbReference>
<evidence type="ECO:0000256" key="12">
    <source>
        <dbReference type="SAM" id="Phobius"/>
    </source>
</evidence>
<keyword evidence="5" id="KW-0874">Quinone</keyword>
<feature type="transmembrane region" description="Helical" evidence="12">
    <location>
        <begin position="99"/>
        <end position="120"/>
    </location>
</feature>
<protein>
    <recommendedName>
        <fullName evidence="3">vitamin-K-epoxide reductase (warfarin-sensitive)</fullName>
        <ecNumber evidence="3">1.17.4.4</ecNumber>
    </recommendedName>
</protein>
<feature type="transmembrane region" description="Helical" evidence="12">
    <location>
        <begin position="126"/>
        <end position="145"/>
    </location>
</feature>